<feature type="compositionally biased region" description="Basic and acidic residues" evidence="1">
    <location>
        <begin position="17"/>
        <end position="30"/>
    </location>
</feature>
<evidence type="ECO:0000313" key="3">
    <source>
        <dbReference type="Proteomes" id="UP000199400"/>
    </source>
</evidence>
<sequence>MQFQAGPDRGGTPRVARRIDAGARSVHRGEMRGPRVVALVMALGCGPKGSSETDSGSGGSGSTTAASEATGPTTGSAPEPLADMGDGLAEHGPCPRGDECELCLQTPDGSVCGPPCDEFGPGPAPGRCPLSPVQSQSICPVLEEGPWMCVILCGEDAHCPDPGMRCVDCPEAFALGCKSLSGFAGTGPQMCVWPG</sequence>
<accession>A0A1I2CK12</accession>
<feature type="region of interest" description="Disordered" evidence="1">
    <location>
        <begin position="1"/>
        <end position="30"/>
    </location>
</feature>
<dbReference type="Proteomes" id="UP000199400">
    <property type="component" value="Unassembled WGS sequence"/>
</dbReference>
<organism evidence="2 3">
    <name type="scientific">Nannocystis exedens</name>
    <dbReference type="NCBI Taxonomy" id="54"/>
    <lineage>
        <taxon>Bacteria</taxon>
        <taxon>Pseudomonadati</taxon>
        <taxon>Myxococcota</taxon>
        <taxon>Polyangia</taxon>
        <taxon>Nannocystales</taxon>
        <taxon>Nannocystaceae</taxon>
        <taxon>Nannocystis</taxon>
    </lineage>
</organism>
<evidence type="ECO:0000256" key="1">
    <source>
        <dbReference type="SAM" id="MobiDB-lite"/>
    </source>
</evidence>
<name>A0A1I2CK12_9BACT</name>
<protein>
    <submittedName>
        <fullName evidence="2">Uncharacterized protein</fullName>
    </submittedName>
</protein>
<feature type="compositionally biased region" description="Low complexity" evidence="1">
    <location>
        <begin position="62"/>
        <end position="77"/>
    </location>
</feature>
<keyword evidence="3" id="KW-1185">Reference proteome</keyword>
<dbReference type="AlphaFoldDB" id="A0A1I2CK12"/>
<dbReference type="EMBL" id="FOMX01000017">
    <property type="protein sequence ID" value="SFE68485.1"/>
    <property type="molecule type" value="Genomic_DNA"/>
</dbReference>
<reference evidence="3" key="1">
    <citation type="submission" date="2016-10" db="EMBL/GenBank/DDBJ databases">
        <authorList>
            <person name="Varghese N."/>
            <person name="Submissions S."/>
        </authorList>
    </citation>
    <scope>NUCLEOTIDE SEQUENCE [LARGE SCALE GENOMIC DNA]</scope>
    <source>
        <strain evidence="3">ATCC 25963</strain>
    </source>
</reference>
<feature type="region of interest" description="Disordered" evidence="1">
    <location>
        <begin position="47"/>
        <end position="90"/>
    </location>
</feature>
<gene>
    <name evidence="2" type="ORF">SAMN02745121_05178</name>
</gene>
<evidence type="ECO:0000313" key="2">
    <source>
        <dbReference type="EMBL" id="SFE68485.1"/>
    </source>
</evidence>
<proteinExistence type="predicted"/>